<dbReference type="WBParaSite" id="PDA_v2.g8991.t1">
    <property type="protein sequence ID" value="PDA_v2.g8991.t1"/>
    <property type="gene ID" value="PDA_v2.g8991"/>
</dbReference>
<dbReference type="Proteomes" id="UP000887578">
    <property type="component" value="Unplaced"/>
</dbReference>
<accession>A0A914QY01</accession>
<dbReference type="InterPro" id="IPR003961">
    <property type="entry name" value="FN3_dom"/>
</dbReference>
<dbReference type="AlphaFoldDB" id="A0A914QY01"/>
<keyword evidence="1" id="KW-1185">Reference proteome</keyword>
<proteinExistence type="predicted"/>
<name>A0A914QY01_9BILA</name>
<dbReference type="SUPFAM" id="SSF49265">
    <property type="entry name" value="Fibronectin type III"/>
    <property type="match status" value="1"/>
</dbReference>
<organism evidence="1 2">
    <name type="scientific">Panagrolaimus davidi</name>
    <dbReference type="NCBI Taxonomy" id="227884"/>
    <lineage>
        <taxon>Eukaryota</taxon>
        <taxon>Metazoa</taxon>
        <taxon>Ecdysozoa</taxon>
        <taxon>Nematoda</taxon>
        <taxon>Chromadorea</taxon>
        <taxon>Rhabditida</taxon>
        <taxon>Tylenchina</taxon>
        <taxon>Panagrolaimomorpha</taxon>
        <taxon>Panagrolaimoidea</taxon>
        <taxon>Panagrolaimidae</taxon>
        <taxon>Panagrolaimus</taxon>
    </lineage>
</organism>
<dbReference type="InterPro" id="IPR036116">
    <property type="entry name" value="FN3_sf"/>
</dbReference>
<dbReference type="CDD" id="cd00063">
    <property type="entry name" value="FN3"/>
    <property type="match status" value="1"/>
</dbReference>
<dbReference type="Gene3D" id="2.60.40.10">
    <property type="entry name" value="Immunoglobulins"/>
    <property type="match status" value="1"/>
</dbReference>
<dbReference type="InterPro" id="IPR013783">
    <property type="entry name" value="Ig-like_fold"/>
</dbReference>
<protein>
    <submittedName>
        <fullName evidence="2">Fibronectin type-III domain-containing protein</fullName>
    </submittedName>
</protein>
<evidence type="ECO:0000313" key="2">
    <source>
        <dbReference type="WBParaSite" id="PDA_v2.g8991.t1"/>
    </source>
</evidence>
<evidence type="ECO:0000313" key="1">
    <source>
        <dbReference type="Proteomes" id="UP000887578"/>
    </source>
</evidence>
<sequence length="242" mass="27628">MKISHILVFKIQLYKISINFYPTDNIYDVYLSWFNRYYTYKDQISDFKTLKTGYGYPTSPQNPAAFALSPDTVLLYWKLPQSLNAPSKEIKYRITQQSSSLASPVSIGAKQFENGTFSAALSDIVSCIEDPCQAKIANLRSSADYKFWVAAIHFTRLQATFAEDDAISVEAVTRTMDIPGTLRLENVTSESIMLRWNSLEPQNLPEKIDVQYRLNVLCFLILRNYKLLHGVRLLVISRTPSV</sequence>
<reference evidence="2" key="1">
    <citation type="submission" date="2022-11" db="UniProtKB">
        <authorList>
            <consortium name="WormBaseParasite"/>
        </authorList>
    </citation>
    <scope>IDENTIFICATION</scope>
</reference>